<evidence type="ECO:0000313" key="1">
    <source>
        <dbReference type="EMBL" id="KFM71935.1"/>
    </source>
</evidence>
<organism evidence="1 2">
    <name type="scientific">Stegodyphus mimosarum</name>
    <name type="common">African social velvet spider</name>
    <dbReference type="NCBI Taxonomy" id="407821"/>
    <lineage>
        <taxon>Eukaryota</taxon>
        <taxon>Metazoa</taxon>
        <taxon>Ecdysozoa</taxon>
        <taxon>Arthropoda</taxon>
        <taxon>Chelicerata</taxon>
        <taxon>Arachnida</taxon>
        <taxon>Araneae</taxon>
        <taxon>Araneomorphae</taxon>
        <taxon>Entelegynae</taxon>
        <taxon>Eresoidea</taxon>
        <taxon>Eresidae</taxon>
        <taxon>Stegodyphus</taxon>
    </lineage>
</organism>
<gene>
    <name evidence="1" type="ORF">X975_08553</name>
</gene>
<feature type="non-terminal residue" evidence="1">
    <location>
        <position position="109"/>
    </location>
</feature>
<proteinExistence type="predicted"/>
<name>A0A087U3J6_STEMI</name>
<evidence type="ECO:0000313" key="2">
    <source>
        <dbReference type="Proteomes" id="UP000054359"/>
    </source>
</evidence>
<dbReference type="Proteomes" id="UP000054359">
    <property type="component" value="Unassembled WGS sequence"/>
</dbReference>
<keyword evidence="2" id="KW-1185">Reference proteome</keyword>
<dbReference type="EMBL" id="KK118003">
    <property type="protein sequence ID" value="KFM71935.1"/>
    <property type="molecule type" value="Genomic_DNA"/>
</dbReference>
<dbReference type="AlphaFoldDB" id="A0A087U3J6"/>
<protein>
    <submittedName>
        <fullName evidence="1">Uncharacterized protein</fullName>
    </submittedName>
</protein>
<accession>A0A087U3J6</accession>
<sequence length="109" mass="13103">MHIQNTAAQKVKTSLHSLLLFRRTIVSRCNHLLLDETSRHCFHFFNPIAMFYFNMLFCKSLMETSNQNLWDILGKFVRVKSVRTVFHCLEICRNFVIRVEFRKHLVRKT</sequence>
<reference evidence="1 2" key="1">
    <citation type="submission" date="2013-11" db="EMBL/GenBank/DDBJ databases">
        <title>Genome sequencing of Stegodyphus mimosarum.</title>
        <authorList>
            <person name="Bechsgaard J."/>
        </authorList>
    </citation>
    <scope>NUCLEOTIDE SEQUENCE [LARGE SCALE GENOMIC DNA]</scope>
</reference>